<gene>
    <name evidence="1" type="ORF">HMPREF0291_10241</name>
</gene>
<dbReference type="STRING" id="585529.HMPREF0291_10241"/>
<reference evidence="1" key="1">
    <citation type="submission" date="2010-06" db="EMBL/GenBank/DDBJ databases">
        <authorList>
            <person name="Muzny D."/>
            <person name="Qin X."/>
            <person name="Buhay C."/>
            <person name="Dugan-Rocha S."/>
            <person name="Ding Y."/>
            <person name="Chen G."/>
            <person name="Hawes A."/>
            <person name="Holder M."/>
            <person name="Jhangiani S."/>
            <person name="Johnson A."/>
            <person name="Khan Z."/>
            <person name="Li Z."/>
            <person name="Liu W."/>
            <person name="Liu X."/>
            <person name="Perez L."/>
            <person name="Shen H."/>
            <person name="Wang Q."/>
            <person name="Watt J."/>
            <person name="Xi L."/>
            <person name="Xin Y."/>
            <person name="Zhou J."/>
            <person name="Deng J."/>
            <person name="Jiang H."/>
            <person name="Liu Y."/>
            <person name="Qu J."/>
            <person name="Song X.-Z."/>
            <person name="Zhang L."/>
            <person name="Villasana D."/>
            <person name="Johnson A."/>
            <person name="Liu J."/>
            <person name="Liyanage D."/>
            <person name="Lorensuhewa L."/>
            <person name="Robinson T."/>
            <person name="Song A."/>
            <person name="Song B.-B."/>
            <person name="Dinh H."/>
            <person name="Thornton R."/>
            <person name="Coyle M."/>
            <person name="Francisco L."/>
            <person name="Jackson L."/>
            <person name="Javaid M."/>
            <person name="Korchina V."/>
            <person name="Kovar C."/>
            <person name="Mata R."/>
            <person name="Mathew T."/>
            <person name="Ngo R."/>
            <person name="Nguyen L."/>
            <person name="Nguyen N."/>
            <person name="Okwuonu G."/>
            <person name="Ongeri F."/>
            <person name="Pham C."/>
            <person name="Simmons D."/>
            <person name="Wilczek-Boney K."/>
            <person name="Hale W."/>
            <person name="Jakkamsetti A."/>
            <person name="Pham P."/>
            <person name="Ruth R."/>
            <person name="San Lucas F."/>
            <person name="Warren J."/>
            <person name="Zhang J."/>
            <person name="Zhao Z."/>
            <person name="Zhou C."/>
            <person name="Zhu D."/>
            <person name="Lee S."/>
            <person name="Bess C."/>
            <person name="Blankenburg K."/>
            <person name="Forbes L."/>
            <person name="Fu Q."/>
            <person name="Gubbala S."/>
            <person name="Hirani K."/>
            <person name="Jayaseelan J.C."/>
            <person name="Lara F."/>
            <person name="Munidasa M."/>
            <person name="Palculict T."/>
            <person name="Patil S."/>
            <person name="Pu L.-L."/>
            <person name="Saada N."/>
            <person name="Tang L."/>
            <person name="Weissenberger G."/>
            <person name="Zhu Y."/>
            <person name="Hemphill L."/>
            <person name="Shang Y."/>
            <person name="Youmans B."/>
            <person name="Ayvaz T."/>
            <person name="Ross M."/>
            <person name="Santibanez J."/>
            <person name="Aqrawi P."/>
            <person name="Gross S."/>
            <person name="Joshi V."/>
            <person name="Fowler G."/>
            <person name="Nazareth L."/>
            <person name="Reid J."/>
            <person name="Worley K."/>
            <person name="Petrosino J."/>
            <person name="Highlander S."/>
            <person name="Gibbs R."/>
        </authorList>
    </citation>
    <scope>NUCLEOTIDE SEQUENCE [LARGE SCALE GENOMIC DNA]</scope>
    <source>
        <strain evidence="1">ATCC 33030</strain>
    </source>
</reference>
<dbReference type="Proteomes" id="UP000004208">
    <property type="component" value="Unassembled WGS sequence"/>
</dbReference>
<dbReference type="EMBL" id="ACLJ02000001">
    <property type="protein sequence ID" value="EFK54983.1"/>
    <property type="molecule type" value="Genomic_DNA"/>
</dbReference>
<sequence length="159" mass="17825">MSEPARTFDVVVELFSYVFMVIGNLHIEEDAELDFSRYPTVGFCPGSICIGGPSPEDSETIKATFTIADSYSEWDDAFVTHTIHVDEEGITIVDAVETSIDGPQDHVDYSYRLPWTGWTTLQFRAPDGFYTYEENLKTPRSPEVLVTPAPDHKPSVVKL</sequence>
<dbReference type="OrthoDB" id="9858713at2"/>
<dbReference type="AlphaFoldDB" id="D7WAV2"/>
<evidence type="ECO:0000313" key="1">
    <source>
        <dbReference type="EMBL" id="EFK54983.1"/>
    </source>
</evidence>
<keyword evidence="2" id="KW-1185">Reference proteome</keyword>
<dbReference type="HOGENOM" id="CLU_1657883_0_0_11"/>
<organism evidence="1 2">
    <name type="scientific">Corynebacterium genitalium ATCC 33030</name>
    <dbReference type="NCBI Taxonomy" id="585529"/>
    <lineage>
        <taxon>Bacteria</taxon>
        <taxon>Bacillati</taxon>
        <taxon>Actinomycetota</taxon>
        <taxon>Actinomycetes</taxon>
        <taxon>Mycobacteriales</taxon>
        <taxon>Corynebacteriaceae</taxon>
        <taxon>Corynebacterium</taxon>
    </lineage>
</organism>
<accession>D7WAV2</accession>
<name>D7WAV2_9CORY</name>
<comment type="caution">
    <text evidence="1">The sequence shown here is derived from an EMBL/GenBank/DDBJ whole genome shotgun (WGS) entry which is preliminary data.</text>
</comment>
<proteinExistence type="predicted"/>
<dbReference type="RefSeq" id="WP_005286680.1">
    <property type="nucleotide sequence ID" value="NZ_CM000961.1"/>
</dbReference>
<evidence type="ECO:0000313" key="2">
    <source>
        <dbReference type="Proteomes" id="UP000004208"/>
    </source>
</evidence>
<protein>
    <submittedName>
        <fullName evidence="1">Uncharacterized protein</fullName>
    </submittedName>
</protein>